<feature type="domain" description="Amino acid permease/ SLC12A" evidence="7">
    <location>
        <begin position="18"/>
        <end position="368"/>
    </location>
</feature>
<feature type="transmembrane region" description="Helical" evidence="6">
    <location>
        <begin position="283"/>
        <end position="307"/>
    </location>
</feature>
<dbReference type="RefSeq" id="WP_141459577.1">
    <property type="nucleotide sequence ID" value="NZ_CP038141.1"/>
</dbReference>
<proteinExistence type="predicted"/>
<keyword evidence="2" id="KW-0813">Transport</keyword>
<sequence length="444" mass="47784">MSQSDQSDQLAESLDTRHVVMIALGGAIGAGLFIGASAAIHMAGPAVIVSYVLAGTLIWLVNMMLRDLAIKVPGDKSFLGQIRYALGERVAFVTGWIYWITWVIVIGAETIAVTNMIADYLPLPYVGVELLILGVMTGVNLFSVKGYGEFEYWLSTVKVVAIILFIVICGWALGFRAPPVQENLVAHGGLIPHGWMALLAVVPTIVFSMGGSEIATVAAVESADTTDNISRATKTIPMRLGLFYIVSISLILCLVPWTSVVSGHSPFLLVLKKYHVPFAETSMMIVILTAALSSLNSGIFVTSRILYELADHKEGPAFFLAIDPKTQLPRRALLMSVGVAVLVALTAYASPDTVFSILLSLTGGFMLFYNSLLIIGRLKVVPEKPAGAYLALLLIGVSIFGMCIHAETRSQIEMAVGAIVITMLAERFIPRESKPPSQKKKKAS</sequence>
<feature type="transmembrane region" description="Helical" evidence="6">
    <location>
        <begin position="20"/>
        <end position="40"/>
    </location>
</feature>
<reference evidence="8 9" key="1">
    <citation type="submission" date="2019-03" db="EMBL/GenBank/DDBJ databases">
        <title>The complete genome sequence of Swingsia samuiensis NBRC107927(T).</title>
        <authorList>
            <person name="Chua K.-O."/>
            <person name="Chan K.-G."/>
            <person name="See-Too W.-S."/>
        </authorList>
    </citation>
    <scope>NUCLEOTIDE SEQUENCE [LARGE SCALE GENOMIC DNA]</scope>
    <source>
        <strain evidence="8 9">AH83</strain>
    </source>
</reference>
<feature type="transmembrane region" description="Helical" evidence="6">
    <location>
        <begin position="328"/>
        <end position="348"/>
    </location>
</feature>
<evidence type="ECO:0000256" key="5">
    <source>
        <dbReference type="ARBA" id="ARBA00023136"/>
    </source>
</evidence>
<evidence type="ECO:0000259" key="7">
    <source>
        <dbReference type="Pfam" id="PF00324"/>
    </source>
</evidence>
<keyword evidence="9" id="KW-1185">Reference proteome</keyword>
<accession>A0A4Y6UG34</accession>
<comment type="subcellular location">
    <subcellularLocation>
        <location evidence="1">Membrane</location>
        <topology evidence="1">Multi-pass membrane protein</topology>
    </subcellularLocation>
</comment>
<keyword evidence="3 6" id="KW-0812">Transmembrane</keyword>
<dbReference type="GO" id="GO:0055085">
    <property type="term" value="P:transmembrane transport"/>
    <property type="evidence" value="ECO:0007669"/>
    <property type="project" value="InterPro"/>
</dbReference>
<dbReference type="EMBL" id="CP038141">
    <property type="protein sequence ID" value="QDH16532.1"/>
    <property type="molecule type" value="Genomic_DNA"/>
</dbReference>
<dbReference type="Proteomes" id="UP000316313">
    <property type="component" value="Chromosome"/>
</dbReference>
<evidence type="ECO:0000256" key="1">
    <source>
        <dbReference type="ARBA" id="ARBA00004141"/>
    </source>
</evidence>
<feature type="transmembrane region" description="Helical" evidence="6">
    <location>
        <begin position="241"/>
        <end position="263"/>
    </location>
</feature>
<dbReference type="GO" id="GO:0016020">
    <property type="term" value="C:membrane"/>
    <property type="evidence" value="ECO:0007669"/>
    <property type="project" value="UniProtKB-SubCell"/>
</dbReference>
<protein>
    <submittedName>
        <fullName evidence="8">Amino acid permease</fullName>
    </submittedName>
</protein>
<evidence type="ECO:0000256" key="6">
    <source>
        <dbReference type="SAM" id="Phobius"/>
    </source>
</evidence>
<evidence type="ECO:0000256" key="2">
    <source>
        <dbReference type="ARBA" id="ARBA00022448"/>
    </source>
</evidence>
<keyword evidence="5 6" id="KW-0472">Membrane</keyword>
<feature type="transmembrane region" description="Helical" evidence="6">
    <location>
        <begin position="156"/>
        <end position="175"/>
    </location>
</feature>
<evidence type="ECO:0000313" key="8">
    <source>
        <dbReference type="EMBL" id="QDH16532.1"/>
    </source>
</evidence>
<dbReference type="PIRSF" id="PIRSF006060">
    <property type="entry name" value="AA_transporter"/>
    <property type="match status" value="1"/>
</dbReference>
<feature type="transmembrane region" description="Helical" evidence="6">
    <location>
        <begin position="86"/>
        <end position="105"/>
    </location>
</feature>
<feature type="transmembrane region" description="Helical" evidence="6">
    <location>
        <begin position="125"/>
        <end position="144"/>
    </location>
</feature>
<dbReference type="InterPro" id="IPR004841">
    <property type="entry name" value="AA-permease/SLC12A_dom"/>
</dbReference>
<dbReference type="AlphaFoldDB" id="A0A4Y6UG34"/>
<organism evidence="8 9">
    <name type="scientific">Swingsia samuiensis</name>
    <dbReference type="NCBI Taxonomy" id="1293412"/>
    <lineage>
        <taxon>Bacteria</taxon>
        <taxon>Pseudomonadati</taxon>
        <taxon>Pseudomonadota</taxon>
        <taxon>Alphaproteobacteria</taxon>
        <taxon>Acetobacterales</taxon>
        <taxon>Acetobacteraceae</taxon>
        <taxon>Swingsia</taxon>
    </lineage>
</organism>
<dbReference type="PANTHER" id="PTHR43495:SF5">
    <property type="entry name" value="GAMMA-AMINOBUTYRIC ACID PERMEASE"/>
    <property type="match status" value="1"/>
</dbReference>
<feature type="transmembrane region" description="Helical" evidence="6">
    <location>
        <begin position="195"/>
        <end position="220"/>
    </location>
</feature>
<gene>
    <name evidence="8" type="ORF">E3D00_02290</name>
</gene>
<keyword evidence="4 6" id="KW-1133">Transmembrane helix</keyword>
<dbReference type="Pfam" id="PF00324">
    <property type="entry name" value="AA_permease"/>
    <property type="match status" value="1"/>
</dbReference>
<dbReference type="OrthoDB" id="5297508at2"/>
<dbReference type="Gene3D" id="1.20.1740.10">
    <property type="entry name" value="Amino acid/polyamine transporter I"/>
    <property type="match status" value="1"/>
</dbReference>
<dbReference type="PANTHER" id="PTHR43495">
    <property type="entry name" value="GABA PERMEASE"/>
    <property type="match status" value="1"/>
</dbReference>
<feature type="transmembrane region" description="Helical" evidence="6">
    <location>
        <begin position="354"/>
        <end position="375"/>
    </location>
</feature>
<feature type="transmembrane region" description="Helical" evidence="6">
    <location>
        <begin position="46"/>
        <end position="65"/>
    </location>
</feature>
<name>A0A4Y6UG34_9PROT</name>
<evidence type="ECO:0000256" key="4">
    <source>
        <dbReference type="ARBA" id="ARBA00022989"/>
    </source>
</evidence>
<evidence type="ECO:0000256" key="3">
    <source>
        <dbReference type="ARBA" id="ARBA00022692"/>
    </source>
</evidence>
<evidence type="ECO:0000313" key="9">
    <source>
        <dbReference type="Proteomes" id="UP000316313"/>
    </source>
</evidence>
<feature type="transmembrane region" description="Helical" evidence="6">
    <location>
        <begin position="387"/>
        <end position="406"/>
    </location>
</feature>
<dbReference type="KEGG" id="ssam:E3D00_02290"/>